<organism evidence="3 4">
    <name type="scientific">Protopolystoma xenopodis</name>
    <dbReference type="NCBI Taxonomy" id="117903"/>
    <lineage>
        <taxon>Eukaryota</taxon>
        <taxon>Metazoa</taxon>
        <taxon>Spiralia</taxon>
        <taxon>Lophotrochozoa</taxon>
        <taxon>Platyhelminthes</taxon>
        <taxon>Monogenea</taxon>
        <taxon>Polyopisthocotylea</taxon>
        <taxon>Polystomatidea</taxon>
        <taxon>Polystomatidae</taxon>
        <taxon>Protopolystoma</taxon>
    </lineage>
</organism>
<dbReference type="Proteomes" id="UP000784294">
    <property type="component" value="Unassembled WGS sequence"/>
</dbReference>
<protein>
    <recommendedName>
        <fullName evidence="2">PLAT domain-containing protein</fullName>
    </recommendedName>
</protein>
<dbReference type="OrthoDB" id="5322100at2759"/>
<dbReference type="CDD" id="cd01756">
    <property type="entry name" value="PLAT_repeat"/>
    <property type="match status" value="1"/>
</dbReference>
<dbReference type="EMBL" id="CAAALY010009735">
    <property type="protein sequence ID" value="VEL10704.1"/>
    <property type="molecule type" value="Genomic_DNA"/>
</dbReference>
<feature type="domain" description="PLAT" evidence="2">
    <location>
        <begin position="1"/>
        <end position="109"/>
    </location>
</feature>
<dbReference type="InterPro" id="IPR052970">
    <property type="entry name" value="Inner_ear_hair_cell_LOXHD"/>
</dbReference>
<sequence>MTSDKFGAGTDATVYIQLYGASGEATEKVVLANRVDSKKCFERKSRDVFFVQLEEISEPLSKLRIGHNGSGVAAGWHLDRVEVPITYVFPCNRWLAKDEEDGALDLDLLPTRVMKGSDLVETGPGLSTKLYQIRVITADVKEAGTNANVFLTLYGDKGDSGERKLDKSETHRDKFEQGKMYSHNFV</sequence>
<feature type="domain" description="PLAT" evidence="2">
    <location>
        <begin position="129"/>
        <end position="186"/>
    </location>
</feature>
<evidence type="ECO:0000313" key="4">
    <source>
        <dbReference type="Proteomes" id="UP000784294"/>
    </source>
</evidence>
<keyword evidence="4" id="KW-1185">Reference proteome</keyword>
<accession>A0A448WFR5</accession>
<proteinExistence type="predicted"/>
<dbReference type="InterPro" id="IPR001024">
    <property type="entry name" value="PLAT/LH2_dom"/>
</dbReference>
<dbReference type="InterPro" id="IPR036392">
    <property type="entry name" value="PLAT/LH2_dom_sf"/>
</dbReference>
<dbReference type="PANTHER" id="PTHR45901">
    <property type="entry name" value="PROTEIN CBG12474"/>
    <property type="match status" value="1"/>
</dbReference>
<dbReference type="Pfam" id="PF01477">
    <property type="entry name" value="PLAT"/>
    <property type="match status" value="2"/>
</dbReference>
<dbReference type="AlphaFoldDB" id="A0A448WFR5"/>
<comment type="caution">
    <text evidence="3">The sequence shown here is derived from an EMBL/GenBank/DDBJ whole genome shotgun (WGS) entry which is preliminary data.</text>
</comment>
<dbReference type="PROSITE" id="PS50095">
    <property type="entry name" value="PLAT"/>
    <property type="match status" value="2"/>
</dbReference>
<evidence type="ECO:0000313" key="3">
    <source>
        <dbReference type="EMBL" id="VEL10704.1"/>
    </source>
</evidence>
<dbReference type="SUPFAM" id="SSF49723">
    <property type="entry name" value="Lipase/lipooxygenase domain (PLAT/LH2 domain)"/>
    <property type="match status" value="2"/>
</dbReference>
<evidence type="ECO:0000259" key="2">
    <source>
        <dbReference type="PROSITE" id="PS50095"/>
    </source>
</evidence>
<name>A0A448WFR5_9PLAT</name>
<comment type="caution">
    <text evidence="1">Lacks conserved residue(s) required for the propagation of feature annotation.</text>
</comment>
<evidence type="ECO:0000256" key="1">
    <source>
        <dbReference type="PROSITE-ProRule" id="PRU00152"/>
    </source>
</evidence>
<gene>
    <name evidence="3" type="ORF">PXEA_LOCUS4144</name>
</gene>
<dbReference type="Gene3D" id="2.40.180.10">
    <property type="entry name" value="Catalase core domain"/>
    <property type="match status" value="2"/>
</dbReference>
<reference evidence="3" key="1">
    <citation type="submission" date="2018-11" db="EMBL/GenBank/DDBJ databases">
        <authorList>
            <consortium name="Pathogen Informatics"/>
        </authorList>
    </citation>
    <scope>NUCLEOTIDE SEQUENCE</scope>
</reference>
<dbReference type="PANTHER" id="PTHR45901:SF3">
    <property type="entry name" value="LIPOXYGENASE HOMOLOGY DOMAIN-CONTAINING PROTEIN 1"/>
    <property type="match status" value="1"/>
</dbReference>